<accession>A0ACB8FTI2</accession>
<name>A0ACB8FTI2_9SAUR</name>
<evidence type="ECO:0000313" key="1">
    <source>
        <dbReference type="EMBL" id="KAH8010488.1"/>
    </source>
</evidence>
<reference evidence="1" key="1">
    <citation type="submission" date="2021-08" db="EMBL/GenBank/DDBJ databases">
        <title>The first chromosome-level gecko genome reveals the dynamic sex chromosomes of Neotropical dwarf geckos (Sphaerodactylidae: Sphaerodactylus).</title>
        <authorList>
            <person name="Pinto B.J."/>
            <person name="Keating S.E."/>
            <person name="Gamble T."/>
        </authorList>
    </citation>
    <scope>NUCLEOTIDE SEQUENCE</scope>
    <source>
        <strain evidence="1">TG3544</strain>
    </source>
</reference>
<evidence type="ECO:0000313" key="2">
    <source>
        <dbReference type="Proteomes" id="UP000827872"/>
    </source>
</evidence>
<comment type="caution">
    <text evidence="1">The sequence shown here is derived from an EMBL/GenBank/DDBJ whole genome shotgun (WGS) entry which is preliminary data.</text>
</comment>
<gene>
    <name evidence="1" type="ORF">K3G42_005440</name>
</gene>
<keyword evidence="2" id="KW-1185">Reference proteome</keyword>
<organism evidence="1 2">
    <name type="scientific">Sphaerodactylus townsendi</name>
    <dbReference type="NCBI Taxonomy" id="933632"/>
    <lineage>
        <taxon>Eukaryota</taxon>
        <taxon>Metazoa</taxon>
        <taxon>Chordata</taxon>
        <taxon>Craniata</taxon>
        <taxon>Vertebrata</taxon>
        <taxon>Euteleostomi</taxon>
        <taxon>Lepidosauria</taxon>
        <taxon>Squamata</taxon>
        <taxon>Bifurcata</taxon>
        <taxon>Gekkota</taxon>
        <taxon>Sphaerodactylidae</taxon>
        <taxon>Sphaerodactylus</taxon>
    </lineage>
</organism>
<protein>
    <submittedName>
        <fullName evidence="1">Uncharacterized protein</fullName>
    </submittedName>
</protein>
<proteinExistence type="predicted"/>
<dbReference type="EMBL" id="CM037624">
    <property type="protein sequence ID" value="KAH8010488.1"/>
    <property type="molecule type" value="Genomic_DNA"/>
</dbReference>
<dbReference type="Proteomes" id="UP000827872">
    <property type="component" value="Linkage Group LG11"/>
</dbReference>
<sequence length="404" mass="45926">MRNPTVDNEDGFLKDFWENAFVCSLSEPMEEVNEEQICTGWEKLEDLPKTVFEMSMTGHSSSVYDAVYAVAYALHAMQLHRFKQSLHLFLRGVLFNNSAGTQVAFNQNGELETGFDIINWVTFPNQSFLRVKVGKINPGAPSQKVLTVHEEAIIWPSRFNQTLPLSVCNEPCLLGQSKTKKEGKPFCCYDCIPCPQGKITDQKDMISEGKELFSFAMRSSANVLVVCGESQTMAVMRTLLHFLAFDNEPVETKVWIMTAEMEFTSVAFQRGWSIQYIHGAISLSVPSKKLLGFQKFIQTRNPIVDNEDGFIRVFWENAFACSLSKHVEQQKVEPICTGWEKLEDLPKTVFEMSMTGHSSSVYDAVYAVAYALHAMQLHRFKQSVMDNKEKVKLLNQKPFLVYPE</sequence>